<dbReference type="EMBL" id="CM000643">
    <property type="protein sequence ID" value="EED91128.1"/>
    <property type="molecule type" value="Genomic_DNA"/>
</dbReference>
<feature type="chain" id="PRO_5002866275" evidence="1">
    <location>
        <begin position="23"/>
        <end position="185"/>
    </location>
</feature>
<gene>
    <name evidence="2" type="ORF">THAPSDRAFT_6093</name>
</gene>
<feature type="signal peptide" evidence="1">
    <location>
        <begin position="1"/>
        <end position="22"/>
    </location>
</feature>
<dbReference type="KEGG" id="tps:THAPSDRAFT_6093"/>
<dbReference type="HOGENOM" id="CLU_1464090_0_0_1"/>
<dbReference type="Proteomes" id="UP000001449">
    <property type="component" value="Chromosome 6"/>
</dbReference>
<keyword evidence="1" id="KW-0732">Signal</keyword>
<name>B8C5J1_THAPS</name>
<dbReference type="GeneID" id="7448599"/>
<protein>
    <submittedName>
        <fullName evidence="2">Uncharacterized protein</fullName>
    </submittedName>
</protein>
<dbReference type="OMA" id="HAIMETN"/>
<dbReference type="AlphaFoldDB" id="B8C5J1"/>
<dbReference type="eggNOG" id="ENOG502QYM3">
    <property type="taxonomic scope" value="Eukaryota"/>
</dbReference>
<keyword evidence="3" id="KW-1185">Reference proteome</keyword>
<proteinExistence type="predicted"/>
<accession>B8C5J1</accession>
<evidence type="ECO:0000313" key="2">
    <source>
        <dbReference type="EMBL" id="EED91128.1"/>
    </source>
</evidence>
<reference evidence="2 3" key="2">
    <citation type="journal article" date="2008" name="Nature">
        <title>The Phaeodactylum genome reveals the evolutionary history of diatom genomes.</title>
        <authorList>
            <person name="Bowler C."/>
            <person name="Allen A.E."/>
            <person name="Badger J.H."/>
            <person name="Grimwood J."/>
            <person name="Jabbari K."/>
            <person name="Kuo A."/>
            <person name="Maheswari U."/>
            <person name="Martens C."/>
            <person name="Maumus F."/>
            <person name="Otillar R.P."/>
            <person name="Rayko E."/>
            <person name="Salamov A."/>
            <person name="Vandepoele K."/>
            <person name="Beszteri B."/>
            <person name="Gruber A."/>
            <person name="Heijde M."/>
            <person name="Katinka M."/>
            <person name="Mock T."/>
            <person name="Valentin K."/>
            <person name="Verret F."/>
            <person name="Berges J.A."/>
            <person name="Brownlee C."/>
            <person name="Cadoret J.P."/>
            <person name="Chiovitti A."/>
            <person name="Choi C.J."/>
            <person name="Coesel S."/>
            <person name="De Martino A."/>
            <person name="Detter J.C."/>
            <person name="Durkin C."/>
            <person name="Falciatore A."/>
            <person name="Fournet J."/>
            <person name="Haruta M."/>
            <person name="Huysman M.J."/>
            <person name="Jenkins B.D."/>
            <person name="Jiroutova K."/>
            <person name="Jorgensen R.E."/>
            <person name="Joubert Y."/>
            <person name="Kaplan A."/>
            <person name="Kroger N."/>
            <person name="Kroth P.G."/>
            <person name="La Roche J."/>
            <person name="Lindquist E."/>
            <person name="Lommer M."/>
            <person name="Martin-Jezequel V."/>
            <person name="Lopez P.J."/>
            <person name="Lucas S."/>
            <person name="Mangogna M."/>
            <person name="McGinnis K."/>
            <person name="Medlin L.K."/>
            <person name="Montsant A."/>
            <person name="Oudot-Le Secq M.P."/>
            <person name="Napoli C."/>
            <person name="Obornik M."/>
            <person name="Parker M.S."/>
            <person name="Petit J.L."/>
            <person name="Porcel B.M."/>
            <person name="Poulsen N."/>
            <person name="Robison M."/>
            <person name="Rychlewski L."/>
            <person name="Rynearson T.A."/>
            <person name="Schmutz J."/>
            <person name="Shapiro H."/>
            <person name="Siaut M."/>
            <person name="Stanley M."/>
            <person name="Sussman M.R."/>
            <person name="Taylor A.R."/>
            <person name="Vardi A."/>
            <person name="von Dassow P."/>
            <person name="Vyverman W."/>
            <person name="Willis A."/>
            <person name="Wyrwicz L.S."/>
            <person name="Rokhsar D.S."/>
            <person name="Weissenbach J."/>
            <person name="Armbrust E.V."/>
            <person name="Green B.R."/>
            <person name="Van de Peer Y."/>
            <person name="Grigoriev I.V."/>
        </authorList>
    </citation>
    <scope>NUCLEOTIDE SEQUENCE [LARGE SCALE GENOMIC DNA]</scope>
    <source>
        <strain evidence="2 3">CCMP1335</strain>
    </source>
</reference>
<dbReference type="InParanoid" id="B8C5J1"/>
<evidence type="ECO:0000313" key="3">
    <source>
        <dbReference type="Proteomes" id="UP000001449"/>
    </source>
</evidence>
<dbReference type="PaxDb" id="35128-Thaps6093"/>
<sequence length="185" mass="21371">MKAFSRLFLLSLASLVLMSMRSRQMTCAHGSKVDDATNGVAQYEQKKGFGKIVQWGLAKVESLYDGVLVSDLISAFITKCDKMFAIMIHSFKDMTLSYTELHDKEVERLAQFDTEFKDLVKLRNKIDRKCVNSKGQEERSLCVDKGIEIHDKIQNLRGRRLKSAESIEWYTDMITWCASYKNWFC</sequence>
<dbReference type="RefSeq" id="XP_002291021.1">
    <property type="nucleotide sequence ID" value="XM_002290985.1"/>
</dbReference>
<reference evidence="2 3" key="1">
    <citation type="journal article" date="2004" name="Science">
        <title>The genome of the diatom Thalassiosira pseudonana: ecology, evolution, and metabolism.</title>
        <authorList>
            <person name="Armbrust E.V."/>
            <person name="Berges J.A."/>
            <person name="Bowler C."/>
            <person name="Green B.R."/>
            <person name="Martinez D."/>
            <person name="Putnam N.H."/>
            <person name="Zhou S."/>
            <person name="Allen A.E."/>
            <person name="Apt K.E."/>
            <person name="Bechner M."/>
            <person name="Brzezinski M.A."/>
            <person name="Chaal B.K."/>
            <person name="Chiovitti A."/>
            <person name="Davis A.K."/>
            <person name="Demarest M.S."/>
            <person name="Detter J.C."/>
            <person name="Glavina T."/>
            <person name="Goodstein D."/>
            <person name="Hadi M.Z."/>
            <person name="Hellsten U."/>
            <person name="Hildebrand M."/>
            <person name="Jenkins B.D."/>
            <person name="Jurka J."/>
            <person name="Kapitonov V.V."/>
            <person name="Kroger N."/>
            <person name="Lau W.W."/>
            <person name="Lane T.W."/>
            <person name="Larimer F.W."/>
            <person name="Lippmeier J.C."/>
            <person name="Lucas S."/>
            <person name="Medina M."/>
            <person name="Montsant A."/>
            <person name="Obornik M."/>
            <person name="Parker M.S."/>
            <person name="Palenik B."/>
            <person name="Pazour G.J."/>
            <person name="Richardson P.M."/>
            <person name="Rynearson T.A."/>
            <person name="Saito M.A."/>
            <person name="Schwartz D.C."/>
            <person name="Thamatrakoln K."/>
            <person name="Valentin K."/>
            <person name="Vardi A."/>
            <person name="Wilkerson F.P."/>
            <person name="Rokhsar D.S."/>
        </authorList>
    </citation>
    <scope>NUCLEOTIDE SEQUENCE [LARGE SCALE GENOMIC DNA]</scope>
    <source>
        <strain evidence="2 3">CCMP1335</strain>
    </source>
</reference>
<organism evidence="2 3">
    <name type="scientific">Thalassiosira pseudonana</name>
    <name type="common">Marine diatom</name>
    <name type="synonym">Cyclotella nana</name>
    <dbReference type="NCBI Taxonomy" id="35128"/>
    <lineage>
        <taxon>Eukaryota</taxon>
        <taxon>Sar</taxon>
        <taxon>Stramenopiles</taxon>
        <taxon>Ochrophyta</taxon>
        <taxon>Bacillariophyta</taxon>
        <taxon>Coscinodiscophyceae</taxon>
        <taxon>Thalassiosirophycidae</taxon>
        <taxon>Thalassiosirales</taxon>
        <taxon>Thalassiosiraceae</taxon>
        <taxon>Thalassiosira</taxon>
    </lineage>
</organism>
<evidence type="ECO:0000256" key="1">
    <source>
        <dbReference type="SAM" id="SignalP"/>
    </source>
</evidence>